<accession>W7E3Z2</accession>
<reference evidence="2 3" key="1">
    <citation type="journal article" date="2013" name="PLoS Genet.">
        <title>Comparative genome structure, secondary metabolite, and effector coding capacity across Cochliobolus pathogens.</title>
        <authorList>
            <person name="Condon B.J."/>
            <person name="Leng Y."/>
            <person name="Wu D."/>
            <person name="Bushley K.E."/>
            <person name="Ohm R.A."/>
            <person name="Otillar R."/>
            <person name="Martin J."/>
            <person name="Schackwitz W."/>
            <person name="Grimwood J."/>
            <person name="MohdZainudin N."/>
            <person name="Xue C."/>
            <person name="Wang R."/>
            <person name="Manning V.A."/>
            <person name="Dhillon B."/>
            <person name="Tu Z.J."/>
            <person name="Steffenson B.J."/>
            <person name="Salamov A."/>
            <person name="Sun H."/>
            <person name="Lowry S."/>
            <person name="LaButti K."/>
            <person name="Han J."/>
            <person name="Copeland A."/>
            <person name="Lindquist E."/>
            <person name="Barry K."/>
            <person name="Schmutz J."/>
            <person name="Baker S.E."/>
            <person name="Ciuffetti L.M."/>
            <person name="Grigoriev I.V."/>
            <person name="Zhong S."/>
            <person name="Turgeon B.G."/>
        </authorList>
    </citation>
    <scope>NUCLEOTIDE SEQUENCE [LARGE SCALE GENOMIC DNA]</scope>
    <source>
        <strain evidence="2 3">FI3</strain>
    </source>
</reference>
<evidence type="ECO:0000313" key="2">
    <source>
        <dbReference type="EMBL" id="EUN20700.1"/>
    </source>
</evidence>
<organism evidence="2 3">
    <name type="scientific">Bipolaris victoriae (strain FI3)</name>
    <name type="common">Victoria blight of oats agent</name>
    <name type="synonym">Cochliobolus victoriae</name>
    <dbReference type="NCBI Taxonomy" id="930091"/>
    <lineage>
        <taxon>Eukaryota</taxon>
        <taxon>Fungi</taxon>
        <taxon>Dikarya</taxon>
        <taxon>Ascomycota</taxon>
        <taxon>Pezizomycotina</taxon>
        <taxon>Dothideomycetes</taxon>
        <taxon>Pleosporomycetidae</taxon>
        <taxon>Pleosporales</taxon>
        <taxon>Pleosporineae</taxon>
        <taxon>Pleosporaceae</taxon>
        <taxon>Bipolaris</taxon>
    </lineage>
</organism>
<feature type="transmembrane region" description="Helical" evidence="1">
    <location>
        <begin position="109"/>
        <end position="129"/>
    </location>
</feature>
<keyword evidence="1" id="KW-0812">Transmembrane</keyword>
<feature type="transmembrane region" description="Helical" evidence="1">
    <location>
        <begin position="564"/>
        <end position="587"/>
    </location>
</feature>
<dbReference type="RefSeq" id="XP_014550274.1">
    <property type="nucleotide sequence ID" value="XM_014694788.1"/>
</dbReference>
<dbReference type="HOGENOM" id="CLU_014247_0_0_1"/>
<keyword evidence="3" id="KW-1185">Reference proteome</keyword>
<protein>
    <submittedName>
        <fullName evidence="2">Uncharacterized protein</fullName>
    </submittedName>
</protein>
<dbReference type="Proteomes" id="UP000054337">
    <property type="component" value="Unassembled WGS sequence"/>
</dbReference>
<name>W7E3Z2_BIPV3</name>
<dbReference type="GeneID" id="26257473"/>
<evidence type="ECO:0000256" key="1">
    <source>
        <dbReference type="SAM" id="Phobius"/>
    </source>
</evidence>
<sequence>MSEARVLVGPWFNWSSGRILGATITIPAEYESIAVAVLALFVRLVGSHFWCINCFILHQIRYTPYERDGFHYQYQAILANKLTDLSTFWKLLKVALAWRSNTENVKRRALPLLFLTVFHMTAFYAAGIFSSRVSRSAGEVLVKSDVCGWPDERSNKAFDQWSDEDVESADAWLTLLQQSFRKRAAYARSCYSTQSQTQSSLCNIHAAPSIKSRIDPAAPCPFFERTCTTTTVSIDSGLIDSHLHLGINAPVQDRIQFRKLMICTPILLEDKHSPNWTSKKSPSLQDQLLFQLGQGQLPSDDLYKYYYLGNRTWKGTSISDSTVVMTNKTITYASQPYNLLWVDANPGNPIEGTFNPISALNRTDDDVNVLLLNNLAAYTGPVRDPWFQTAATPTNSVVWAPSDVWISSTTLSGIGCIEQYQFCRSNQCTPLTGIYMIDQHAIDKLSLNSKQEATLQLILKIALWMRMSRLLTFLGGNILLAKDRLFGGTWLSSALENNQWQKEVENIHNTSMAFLQQRIIDHASPSNSQIHKSVGLYPHIMQETHQEILNICANQKVWSSSYHFFNVVGIMFIIFGGALVILVDVFFPQMVGWLQRRSGRGLATRLDWIESEPLHLQRIAFESCGIGPWKVTMMVFLLPRNLGRSFDV</sequence>
<dbReference type="OrthoDB" id="3540210at2759"/>
<dbReference type="EMBL" id="KI968905">
    <property type="protein sequence ID" value="EUN20700.1"/>
    <property type="molecule type" value="Genomic_DNA"/>
</dbReference>
<dbReference type="AlphaFoldDB" id="W7E3Z2"/>
<feature type="transmembrane region" description="Helical" evidence="1">
    <location>
        <begin position="33"/>
        <end position="57"/>
    </location>
</feature>
<proteinExistence type="predicted"/>
<keyword evidence="1" id="KW-1133">Transmembrane helix</keyword>
<keyword evidence="1" id="KW-0472">Membrane</keyword>
<evidence type="ECO:0000313" key="3">
    <source>
        <dbReference type="Proteomes" id="UP000054337"/>
    </source>
</evidence>
<gene>
    <name evidence="2" type="ORF">COCVIDRAFT_43150</name>
</gene>